<keyword evidence="9" id="KW-1185">Reference proteome</keyword>
<dbReference type="SUPFAM" id="SSF53807">
    <property type="entry name" value="Helical backbone' metal receptor"/>
    <property type="match status" value="1"/>
</dbReference>
<evidence type="ECO:0000256" key="5">
    <source>
        <dbReference type="ARBA" id="ARBA00022729"/>
    </source>
</evidence>
<feature type="chain" id="PRO_5013052983" evidence="6">
    <location>
        <begin position="20"/>
        <end position="321"/>
    </location>
</feature>
<dbReference type="Proteomes" id="UP000199754">
    <property type="component" value="Plasmid pSMR1-1"/>
</dbReference>
<name>A0A221K665_9RHOB</name>
<dbReference type="GO" id="GO:1901678">
    <property type="term" value="P:iron coordination entity transport"/>
    <property type="evidence" value="ECO:0007669"/>
    <property type="project" value="UniProtKB-ARBA"/>
</dbReference>
<comment type="subcellular location">
    <subcellularLocation>
        <location evidence="1">Cell envelope</location>
    </subcellularLocation>
</comment>
<dbReference type="Pfam" id="PF01497">
    <property type="entry name" value="Peripla_BP_2"/>
    <property type="match status" value="1"/>
</dbReference>
<keyword evidence="5 6" id="KW-0732">Signal</keyword>
<evidence type="ECO:0000256" key="4">
    <source>
        <dbReference type="ARBA" id="ARBA00022496"/>
    </source>
</evidence>
<evidence type="ECO:0000256" key="6">
    <source>
        <dbReference type="SAM" id="SignalP"/>
    </source>
</evidence>
<organism evidence="8 9">
    <name type="scientific">Pseudosulfitobacter pseudonitzschiae</name>
    <dbReference type="NCBI Taxonomy" id="1402135"/>
    <lineage>
        <taxon>Bacteria</taxon>
        <taxon>Pseudomonadati</taxon>
        <taxon>Pseudomonadota</taxon>
        <taxon>Alphaproteobacteria</taxon>
        <taxon>Rhodobacterales</taxon>
        <taxon>Roseobacteraceae</taxon>
        <taxon>Pseudosulfitobacter</taxon>
    </lineage>
</organism>
<dbReference type="PANTHER" id="PTHR30532">
    <property type="entry name" value="IRON III DICITRATE-BINDING PERIPLASMIC PROTEIN"/>
    <property type="match status" value="1"/>
</dbReference>
<sequence>MVRLFLIACLFIHPLRAAAEPVVVNHVWGQTVIPHDPQRIVSLSFNGLDHWLALGIQPVAYRVWYGGDARGLWPWAVPVADHLDAIPLRGEIQAEQVARLKPHLIDAMYSGLTHAQYKALSRIAPVLPPPPGASDFGASWQQMTHTFAMAVGQPELGLKVTGDLQDRFAEIRNAHPDWAGKTAVIAWPDGPLIYGPEDARMKILEGLGLRLPQAAQAFAHDGFYFRLDKELTAPLDADVLVWLDLGGGVSAAQNYPLRHTLNAVAEGREVVTDPTLSAAMSYASPLSIAYALDRLVPLLEQALDGNPATPVDGVQEAGLSR</sequence>
<keyword evidence="8" id="KW-0449">Lipoprotein</keyword>
<reference evidence="8 9" key="1">
    <citation type="submission" date="2017-07" db="EMBL/GenBank/DDBJ databases">
        <title>Genome Sequence of Sulfitobacter pseudonitzschiae Strain SMR1 Isolated from a culture of the Diatom Skeletonema marinoi.</title>
        <authorList>
            <person name="Topel M."/>
            <person name="Pinder M.I.M."/>
            <person name="Johansson O.N."/>
            <person name="Kourtchenko O."/>
            <person name="Godhe A."/>
            <person name="Clarke A.K."/>
        </authorList>
    </citation>
    <scope>NUCLEOTIDE SEQUENCE [LARGE SCALE GENOMIC DNA]</scope>
    <source>
        <strain evidence="8 9">SMR1</strain>
        <plasmid evidence="8 9">pSMR1-1</plasmid>
    </source>
</reference>
<dbReference type="EMBL" id="CP022416">
    <property type="protein sequence ID" value="ASM74489.1"/>
    <property type="molecule type" value="Genomic_DNA"/>
</dbReference>
<evidence type="ECO:0000256" key="3">
    <source>
        <dbReference type="ARBA" id="ARBA00022448"/>
    </source>
</evidence>
<dbReference type="GO" id="GO:0030288">
    <property type="term" value="C:outer membrane-bounded periplasmic space"/>
    <property type="evidence" value="ECO:0007669"/>
    <property type="project" value="TreeGrafter"/>
</dbReference>
<evidence type="ECO:0000256" key="1">
    <source>
        <dbReference type="ARBA" id="ARBA00004196"/>
    </source>
</evidence>
<proteinExistence type="inferred from homology"/>
<evidence type="ECO:0000313" key="9">
    <source>
        <dbReference type="Proteomes" id="UP000199754"/>
    </source>
</evidence>
<dbReference type="PANTHER" id="PTHR30532:SF24">
    <property type="entry name" value="FERRIC ENTEROBACTIN-BINDING PERIPLASMIC PROTEIN FEPB"/>
    <property type="match status" value="1"/>
</dbReference>
<accession>A0A221K665</accession>
<gene>
    <name evidence="8" type="primary">yfiY</name>
    <name evidence="8" type="ORF">SULPSESMR1_04793</name>
</gene>
<keyword evidence="4" id="KW-0408">Iron</keyword>
<dbReference type="AlphaFoldDB" id="A0A221K665"/>
<keyword evidence="3" id="KW-0813">Transport</keyword>
<comment type="similarity">
    <text evidence="2">Belongs to the bacterial solute-binding protein 8 family.</text>
</comment>
<evidence type="ECO:0000259" key="7">
    <source>
        <dbReference type="PROSITE" id="PS50983"/>
    </source>
</evidence>
<keyword evidence="4" id="KW-0406">Ion transport</keyword>
<feature type="signal peptide" evidence="6">
    <location>
        <begin position="1"/>
        <end position="19"/>
    </location>
</feature>
<keyword evidence="4" id="KW-0410">Iron transport</keyword>
<dbReference type="PROSITE" id="PS50983">
    <property type="entry name" value="FE_B12_PBP"/>
    <property type="match status" value="1"/>
</dbReference>
<protein>
    <submittedName>
        <fullName evidence="8">Putative siderophore-binding lipoprotein YfiY</fullName>
    </submittedName>
</protein>
<dbReference type="Gene3D" id="3.40.50.1980">
    <property type="entry name" value="Nitrogenase molybdenum iron protein domain"/>
    <property type="match status" value="2"/>
</dbReference>
<evidence type="ECO:0000256" key="2">
    <source>
        <dbReference type="ARBA" id="ARBA00008814"/>
    </source>
</evidence>
<geneLocation type="plasmid" evidence="8 9">
    <name>pSMR1-1</name>
</geneLocation>
<dbReference type="InterPro" id="IPR051313">
    <property type="entry name" value="Bact_iron-sidero_bind"/>
</dbReference>
<evidence type="ECO:0000313" key="8">
    <source>
        <dbReference type="EMBL" id="ASM74489.1"/>
    </source>
</evidence>
<keyword evidence="8" id="KW-0614">Plasmid</keyword>
<dbReference type="KEGG" id="spse:SULPSESMR1_04793"/>
<feature type="domain" description="Fe/B12 periplasmic-binding" evidence="7">
    <location>
        <begin position="39"/>
        <end position="303"/>
    </location>
</feature>
<dbReference type="InterPro" id="IPR002491">
    <property type="entry name" value="ABC_transptr_periplasmic_BD"/>
</dbReference>